<dbReference type="OrthoDB" id="10364080at2759"/>
<dbReference type="EMBL" id="GG738857">
    <property type="protein sequence ID" value="EFC46873.1"/>
    <property type="molecule type" value="Genomic_DNA"/>
</dbReference>
<dbReference type="GeneID" id="8860107"/>
<gene>
    <name evidence="1" type="ORF">NAEGRDRAFT_65306</name>
</gene>
<dbReference type="VEuPathDB" id="AmoebaDB:NAEGRDRAFT_65306"/>
<keyword evidence="2" id="KW-1185">Reference proteome</keyword>
<proteinExistence type="predicted"/>
<accession>D2V8W5</accession>
<name>D2V8W5_NAEGR</name>
<dbReference type="KEGG" id="ngr:NAEGRDRAFT_65306"/>
<evidence type="ECO:0000313" key="1">
    <source>
        <dbReference type="EMBL" id="EFC46873.1"/>
    </source>
</evidence>
<dbReference type="InParanoid" id="D2V8W5"/>
<reference evidence="1 2" key="1">
    <citation type="journal article" date="2010" name="Cell">
        <title>The genome of Naegleria gruberi illuminates early eukaryotic versatility.</title>
        <authorList>
            <person name="Fritz-Laylin L.K."/>
            <person name="Prochnik S.E."/>
            <person name="Ginger M.L."/>
            <person name="Dacks J.B."/>
            <person name="Carpenter M.L."/>
            <person name="Field M.C."/>
            <person name="Kuo A."/>
            <person name="Paredez A."/>
            <person name="Chapman J."/>
            <person name="Pham J."/>
            <person name="Shu S."/>
            <person name="Neupane R."/>
            <person name="Cipriano M."/>
            <person name="Mancuso J."/>
            <person name="Tu H."/>
            <person name="Salamov A."/>
            <person name="Lindquist E."/>
            <person name="Shapiro H."/>
            <person name="Lucas S."/>
            <person name="Grigoriev I.V."/>
            <person name="Cande W.Z."/>
            <person name="Fulton C."/>
            <person name="Rokhsar D.S."/>
            <person name="Dawson S.C."/>
        </authorList>
    </citation>
    <scope>NUCLEOTIDE SEQUENCE [LARGE SCALE GENOMIC DNA]</scope>
    <source>
        <strain evidence="1 2">NEG-M</strain>
    </source>
</reference>
<sequence length="299" mass="33465">MLSKYSSRFLLIFTTVFLYQVVLVLAVTYNDLVPKATGYKMGAKVYNRNLKTPGTPGVSNWHVAQWENAYELNAFNNQYSVANPSSRVVFTPGNDTIELALNGNLLGCGVEANLFAEPTTSNTYDTAPFVPAIEGPLANNGKQLLHTINVRPYYIQQVASSCITQATFITSFVLKNYDAPSLTLFYQLNLHYASVSPSRVPNKNWFFNGAATNTTNTWGYDDVIASYELTYPTVGQTLVFSKDVKPRLRQVVADTANNIPAAYKNPDRWYIQSTYYGPHVWGGLITTYFASNFRLAEMW</sequence>
<protein>
    <submittedName>
        <fullName evidence="1">Predicted protein</fullName>
    </submittedName>
</protein>
<dbReference type="RefSeq" id="XP_002679617.1">
    <property type="nucleotide sequence ID" value="XM_002679571.1"/>
</dbReference>
<organism evidence="2">
    <name type="scientific">Naegleria gruberi</name>
    <name type="common">Amoeba</name>
    <dbReference type="NCBI Taxonomy" id="5762"/>
    <lineage>
        <taxon>Eukaryota</taxon>
        <taxon>Discoba</taxon>
        <taxon>Heterolobosea</taxon>
        <taxon>Tetramitia</taxon>
        <taxon>Eutetramitia</taxon>
        <taxon>Vahlkampfiidae</taxon>
        <taxon>Naegleria</taxon>
    </lineage>
</organism>
<evidence type="ECO:0000313" key="2">
    <source>
        <dbReference type="Proteomes" id="UP000006671"/>
    </source>
</evidence>
<dbReference type="Proteomes" id="UP000006671">
    <property type="component" value="Unassembled WGS sequence"/>
</dbReference>
<dbReference type="AlphaFoldDB" id="D2V8W5"/>